<protein>
    <submittedName>
        <fullName evidence="2">Uncharacterized protein</fullName>
    </submittedName>
</protein>
<comment type="caution">
    <text evidence="2">The sequence shown here is derived from an EMBL/GenBank/DDBJ whole genome shotgun (WGS) entry which is preliminary data.</text>
</comment>
<proteinExistence type="predicted"/>
<evidence type="ECO:0000313" key="3">
    <source>
        <dbReference type="Proteomes" id="UP001595993"/>
    </source>
</evidence>
<feature type="region of interest" description="Disordered" evidence="1">
    <location>
        <begin position="1"/>
        <end position="29"/>
    </location>
</feature>
<accession>A0ABV9FZS0</accession>
<dbReference type="RefSeq" id="WP_381192529.1">
    <property type="nucleotide sequence ID" value="NZ_JBHSFE010000007.1"/>
</dbReference>
<organism evidence="2 3">
    <name type="scientific">Streptomyces maoxianensis</name>
    <dbReference type="NCBI Taxonomy" id="1459942"/>
    <lineage>
        <taxon>Bacteria</taxon>
        <taxon>Bacillati</taxon>
        <taxon>Actinomycetota</taxon>
        <taxon>Actinomycetes</taxon>
        <taxon>Kitasatosporales</taxon>
        <taxon>Streptomycetaceae</taxon>
        <taxon>Streptomyces</taxon>
    </lineage>
</organism>
<feature type="region of interest" description="Disordered" evidence="1">
    <location>
        <begin position="158"/>
        <end position="314"/>
    </location>
</feature>
<dbReference type="EMBL" id="JBHSFE010000007">
    <property type="protein sequence ID" value="MFC4607518.1"/>
    <property type="molecule type" value="Genomic_DNA"/>
</dbReference>
<sequence>MTIEDFRPTHVVPQDGLPAWEEPDVSRPAEPLDPLLPVQLVDRRGDWGRIVCANGWSAWVDGRLLVSVPQEPPAAGQPLARTADPRPLLARVEETLGRYRRAAEDLAAGRTDGETFRRGTQGLRVGMVVDGESVWLYDAEHERWVYCDGTRLSTYAAPSGPAGGGARGPAEPTMVAPAGEVPGRDRAGTDPPGSGGTGGAAATRTVEPDEAAGTDRPGTSPPQPGGTGGPEPTRAIDTSRQPGDDPHGQTQALNPEPGRPDGPGAAQADGPERGGTGGPGSAEVVERSRTGEPGRPADAYRGGPTDPRPLSGDV</sequence>
<keyword evidence="3" id="KW-1185">Reference proteome</keyword>
<name>A0ABV9FZS0_9ACTN</name>
<reference evidence="3" key="1">
    <citation type="journal article" date="2019" name="Int. J. Syst. Evol. Microbiol.">
        <title>The Global Catalogue of Microorganisms (GCM) 10K type strain sequencing project: providing services to taxonomists for standard genome sequencing and annotation.</title>
        <authorList>
            <consortium name="The Broad Institute Genomics Platform"/>
            <consortium name="The Broad Institute Genome Sequencing Center for Infectious Disease"/>
            <person name="Wu L."/>
            <person name="Ma J."/>
        </authorList>
    </citation>
    <scope>NUCLEOTIDE SEQUENCE [LARGE SCALE GENOMIC DNA]</scope>
    <source>
        <strain evidence="3">CGMCC 4.7139</strain>
    </source>
</reference>
<dbReference type="Proteomes" id="UP001595993">
    <property type="component" value="Unassembled WGS sequence"/>
</dbReference>
<gene>
    <name evidence="2" type="ORF">ACFO9E_06775</name>
</gene>
<evidence type="ECO:0000256" key="1">
    <source>
        <dbReference type="SAM" id="MobiDB-lite"/>
    </source>
</evidence>
<evidence type="ECO:0000313" key="2">
    <source>
        <dbReference type="EMBL" id="MFC4607518.1"/>
    </source>
</evidence>